<comment type="function">
    <text evidence="1">LuxC is the fatty acid reductase enzyme responsible for synthesis of the aldehyde substrate for the luminescent reaction catalyzed by luciferase.</text>
</comment>
<keyword evidence="6" id="KW-0560">Oxidoreductase</keyword>
<organism evidence="9 10">
    <name type="scientific">Streptomyces griseofuscus</name>
    <dbReference type="NCBI Taxonomy" id="146922"/>
    <lineage>
        <taxon>Bacteria</taxon>
        <taxon>Bacillati</taxon>
        <taxon>Actinomycetota</taxon>
        <taxon>Actinomycetes</taxon>
        <taxon>Kitasatosporales</taxon>
        <taxon>Streptomycetaceae</taxon>
        <taxon>Streptomyces</taxon>
    </lineage>
</organism>
<dbReference type="InterPro" id="IPR016162">
    <property type="entry name" value="Ald_DH_N"/>
</dbReference>
<keyword evidence="5" id="KW-0521">NADP</keyword>
<sequence length="463" mass="49367">MTTVAQTLTTPYYWQGEWVDEEEAGRRLDRLGSVLPALPGPLDVEHVLGACEKFAGTLTDRDGAEYRRLFADLTDPATTALPVADAEAALAGLAAALDRGLLAAQLTAELGGTAPHRPAPAAFAGGAAELWQPIGTLVHIVPRNVAVAGVLSAVEGLLAGNVNVVKTSGGESLFTQHALAMLAAADPSGQVRDRLVVLRFSSRDTEWLRQLCRPADAVAVWGTEEAVEGVARFLPSGCRLVEWGPKISLAYLDRTGERRDGRALRALARDILRNGQRTCTSPQVVYVDTDDAEVLFAEARALADALAAEADAFPELPRETAEQAEVTNVVTVARLEEHLGITRTFSGPGGRWHVLADKRPGLTASPLFGTVWVKPLPREDIVRVLHPMRRYLQTVGLHTAPDHAVSVATEFFRAGALRIAALGSMLDSYPGEPHDGQLALQRYSRRVSIAMAGVAGAAGGDAR</sequence>
<evidence type="ECO:0000256" key="1">
    <source>
        <dbReference type="ARBA" id="ARBA00003277"/>
    </source>
</evidence>
<proteinExistence type="inferred from homology"/>
<dbReference type="GO" id="GO:0003995">
    <property type="term" value="F:acyl-CoA dehydrogenase activity"/>
    <property type="evidence" value="ECO:0007669"/>
    <property type="project" value="InterPro"/>
</dbReference>
<comment type="catalytic activity">
    <reaction evidence="8">
        <text>a long-chain fatty aldehyde + NADP(+) + CoA = a long-chain fatty acyl-CoA + NADPH + H(+)</text>
        <dbReference type="Rhea" id="RHEA:15437"/>
        <dbReference type="ChEBI" id="CHEBI:15378"/>
        <dbReference type="ChEBI" id="CHEBI:17176"/>
        <dbReference type="ChEBI" id="CHEBI:57287"/>
        <dbReference type="ChEBI" id="CHEBI:57783"/>
        <dbReference type="ChEBI" id="CHEBI:58349"/>
        <dbReference type="ChEBI" id="CHEBI:83139"/>
        <dbReference type="EC" id="1.2.1.50"/>
    </reaction>
</comment>
<dbReference type="RefSeq" id="WP_051849901.1">
    <property type="nucleotide sequence ID" value="NZ_CP051006.1"/>
</dbReference>
<dbReference type="EC" id="1.2.1.50" evidence="4"/>
<name>A0A7H1PRY7_9ACTN</name>
<evidence type="ECO:0000256" key="2">
    <source>
        <dbReference type="ARBA" id="ARBA00004908"/>
    </source>
</evidence>
<reference evidence="9 10" key="1">
    <citation type="submission" date="2020-04" db="EMBL/GenBank/DDBJ databases">
        <title>Characterization and engineering of Streptomyces griseofuscus DSM40191 as a potential heterologous host for expression of BGCs.</title>
        <authorList>
            <person name="Gren T."/>
            <person name="Whitford C.M."/>
            <person name="Mohite O.S."/>
            <person name="Joergensen T.S."/>
            <person name="Nielsen J.B."/>
            <person name="Lee S.Y."/>
            <person name="Weber T."/>
        </authorList>
    </citation>
    <scope>NUCLEOTIDE SEQUENCE [LARGE SCALE GENOMIC DNA]</scope>
    <source>
        <strain evidence="9 10">DSM 40191</strain>
    </source>
</reference>
<dbReference type="GO" id="GO:0008218">
    <property type="term" value="P:bioluminescence"/>
    <property type="evidence" value="ECO:0007669"/>
    <property type="project" value="UniProtKB-KW"/>
</dbReference>
<protein>
    <recommendedName>
        <fullName evidence="4">long-chain-fatty-acyl-CoA reductase</fullName>
        <ecNumber evidence="4">1.2.1.50</ecNumber>
    </recommendedName>
</protein>
<keyword evidence="7" id="KW-0455">Luminescence</keyword>
<dbReference type="Gene3D" id="3.40.605.10">
    <property type="entry name" value="Aldehyde Dehydrogenase, Chain A, domain 1"/>
    <property type="match status" value="1"/>
</dbReference>
<dbReference type="Proteomes" id="UP000516422">
    <property type="component" value="Chromosome"/>
</dbReference>
<dbReference type="UniPathway" id="UPA00569"/>
<comment type="similarity">
    <text evidence="3">Belongs to the LuxC family.</text>
</comment>
<dbReference type="EMBL" id="CP051006">
    <property type="protein sequence ID" value="QNT90817.1"/>
    <property type="molecule type" value="Genomic_DNA"/>
</dbReference>
<dbReference type="GO" id="GO:0050062">
    <property type="term" value="F:long-chain-fatty-acyl-CoA reductase activity"/>
    <property type="evidence" value="ECO:0007669"/>
    <property type="project" value="UniProtKB-EC"/>
</dbReference>
<dbReference type="SUPFAM" id="SSF53720">
    <property type="entry name" value="ALDH-like"/>
    <property type="match status" value="1"/>
</dbReference>
<dbReference type="KEGG" id="sgf:HEP81_00481"/>
<dbReference type="InterPro" id="IPR008670">
    <property type="entry name" value="CoA_reduct_LuxC"/>
</dbReference>
<dbReference type="InterPro" id="IPR016161">
    <property type="entry name" value="Ald_DH/histidinol_DH"/>
</dbReference>
<evidence type="ECO:0000256" key="6">
    <source>
        <dbReference type="ARBA" id="ARBA00023002"/>
    </source>
</evidence>
<gene>
    <name evidence="9" type="ORF">HEP81_00481</name>
</gene>
<evidence type="ECO:0000256" key="5">
    <source>
        <dbReference type="ARBA" id="ARBA00022857"/>
    </source>
</evidence>
<comment type="pathway">
    <text evidence="2">Lipid metabolism; fatty acid reduction for biolumincescence.</text>
</comment>
<evidence type="ECO:0000313" key="9">
    <source>
        <dbReference type="EMBL" id="QNT90817.1"/>
    </source>
</evidence>
<dbReference type="InterPro" id="IPR016163">
    <property type="entry name" value="Ald_DH_C"/>
</dbReference>
<evidence type="ECO:0000256" key="3">
    <source>
        <dbReference type="ARBA" id="ARBA00010915"/>
    </source>
</evidence>
<evidence type="ECO:0000256" key="7">
    <source>
        <dbReference type="ARBA" id="ARBA00023223"/>
    </source>
</evidence>
<dbReference type="AlphaFoldDB" id="A0A7H1PRY7"/>
<dbReference type="GeneID" id="91460135"/>
<evidence type="ECO:0000256" key="4">
    <source>
        <dbReference type="ARBA" id="ARBA00013020"/>
    </source>
</evidence>
<evidence type="ECO:0000256" key="8">
    <source>
        <dbReference type="ARBA" id="ARBA00049412"/>
    </source>
</evidence>
<accession>A0A7H1PRY7</accession>
<evidence type="ECO:0000313" key="10">
    <source>
        <dbReference type="Proteomes" id="UP000516422"/>
    </source>
</evidence>
<dbReference type="Gene3D" id="3.40.309.10">
    <property type="entry name" value="Aldehyde Dehydrogenase, Chain A, domain 2"/>
    <property type="match status" value="1"/>
</dbReference>
<dbReference type="Pfam" id="PF05893">
    <property type="entry name" value="LuxC"/>
    <property type="match status" value="1"/>
</dbReference>